<comment type="caution">
    <text evidence="6">The sequence shown here is derived from an EMBL/GenBank/DDBJ whole genome shotgun (WGS) entry which is preliminary data.</text>
</comment>
<dbReference type="SUPFAM" id="SSF47413">
    <property type="entry name" value="lambda repressor-like DNA-binding domains"/>
    <property type="match status" value="1"/>
</dbReference>
<organism evidence="6 7">
    <name type="scientific">Pelagicoccus mobilis</name>
    <dbReference type="NCBI Taxonomy" id="415221"/>
    <lineage>
        <taxon>Bacteria</taxon>
        <taxon>Pseudomonadati</taxon>
        <taxon>Verrucomicrobiota</taxon>
        <taxon>Opitutia</taxon>
        <taxon>Puniceicoccales</taxon>
        <taxon>Pelagicoccaceae</taxon>
        <taxon>Pelagicoccus</taxon>
    </lineage>
</organism>
<dbReference type="PROSITE" id="PS00356">
    <property type="entry name" value="HTH_LACI_1"/>
    <property type="match status" value="1"/>
</dbReference>
<dbReference type="Pfam" id="PF13377">
    <property type="entry name" value="Peripla_BP_3"/>
    <property type="match status" value="1"/>
</dbReference>
<dbReference type="PROSITE" id="PS50932">
    <property type="entry name" value="HTH_LACI_2"/>
    <property type="match status" value="1"/>
</dbReference>
<sequence>MKSNRSVCLRDIAEVAGVTRMTVSKALRGVPGVSEENRRRIKKIAQELGYKPNPNVAKALAAVAETGHSSVGERLAFLTTHKTAEGWRDFPHITGCFEGAKERAKEIGYELESFWALEPGIKLADVLYARGIDGIVLAPTGAELMSEGRRTIDFDWSRASVVEINEQLDDPHFRVVRHDHYSSMLESLYQLESLGYRRIGFAMSRTTEARNRHRWSSAYLLWSRMRNAEGEIPLYLYDDDDVSAFGQWARANRLDSIIGLPREFLMMKKAGLECPKELGFASLDHQAVPGEDIVCSGVDQNSHSIGASAVDLLVGLIHTGEKGPPPNPVKLVCAGRWVSGESTMKVGEPLEDRSLYEAALTF</sequence>
<evidence type="ECO:0000313" key="6">
    <source>
        <dbReference type="EMBL" id="MBK1876105.1"/>
    </source>
</evidence>
<dbReference type="Gene3D" id="3.40.50.2300">
    <property type="match status" value="2"/>
</dbReference>
<keyword evidence="2" id="KW-0805">Transcription regulation</keyword>
<dbReference type="PANTHER" id="PTHR30146">
    <property type="entry name" value="LACI-RELATED TRANSCRIPTIONAL REPRESSOR"/>
    <property type="match status" value="1"/>
</dbReference>
<dbReference type="AlphaFoldDB" id="A0A934RVB6"/>
<dbReference type="PANTHER" id="PTHR30146:SF148">
    <property type="entry name" value="HTH-TYPE TRANSCRIPTIONAL REPRESSOR PURR-RELATED"/>
    <property type="match status" value="1"/>
</dbReference>
<dbReference type="Proteomes" id="UP000617628">
    <property type="component" value="Unassembled WGS sequence"/>
</dbReference>
<protein>
    <submittedName>
        <fullName evidence="6">LacI family DNA-binding transcriptional regulator</fullName>
    </submittedName>
</protein>
<dbReference type="InterPro" id="IPR010982">
    <property type="entry name" value="Lambda_DNA-bd_dom_sf"/>
</dbReference>
<dbReference type="RefSeq" id="WP_200354322.1">
    <property type="nucleotide sequence ID" value="NZ_JAENIL010000006.1"/>
</dbReference>
<evidence type="ECO:0000256" key="3">
    <source>
        <dbReference type="ARBA" id="ARBA00023125"/>
    </source>
</evidence>
<keyword evidence="3 6" id="KW-0238">DNA-binding</keyword>
<keyword evidence="7" id="KW-1185">Reference proteome</keyword>
<reference evidence="6" key="1">
    <citation type="submission" date="2021-01" db="EMBL/GenBank/DDBJ databases">
        <title>Modified the classification status of verrucomicrobia.</title>
        <authorList>
            <person name="Feng X."/>
        </authorList>
    </citation>
    <scope>NUCLEOTIDE SEQUENCE</scope>
    <source>
        <strain evidence="6">KCTC 13126</strain>
    </source>
</reference>
<keyword evidence="4" id="KW-0804">Transcription</keyword>
<dbReference type="SUPFAM" id="SSF53822">
    <property type="entry name" value="Periplasmic binding protein-like I"/>
    <property type="match status" value="1"/>
</dbReference>
<dbReference type="GO" id="GO:0000976">
    <property type="term" value="F:transcription cis-regulatory region binding"/>
    <property type="evidence" value="ECO:0007669"/>
    <property type="project" value="TreeGrafter"/>
</dbReference>
<name>A0A934RVB6_9BACT</name>
<evidence type="ECO:0000313" key="7">
    <source>
        <dbReference type="Proteomes" id="UP000617628"/>
    </source>
</evidence>
<dbReference type="SMART" id="SM00354">
    <property type="entry name" value="HTH_LACI"/>
    <property type="match status" value="1"/>
</dbReference>
<evidence type="ECO:0000256" key="2">
    <source>
        <dbReference type="ARBA" id="ARBA00023015"/>
    </source>
</evidence>
<gene>
    <name evidence="6" type="ORF">JIN87_04450</name>
</gene>
<dbReference type="InterPro" id="IPR046335">
    <property type="entry name" value="LacI/GalR-like_sensor"/>
</dbReference>
<accession>A0A934RVB6</accession>
<keyword evidence="1" id="KW-0678">Repressor</keyword>
<dbReference type="InterPro" id="IPR000843">
    <property type="entry name" value="HTH_LacI"/>
</dbReference>
<dbReference type="Pfam" id="PF00356">
    <property type="entry name" value="LacI"/>
    <property type="match status" value="1"/>
</dbReference>
<evidence type="ECO:0000256" key="1">
    <source>
        <dbReference type="ARBA" id="ARBA00022491"/>
    </source>
</evidence>
<dbReference type="Gene3D" id="1.10.260.40">
    <property type="entry name" value="lambda repressor-like DNA-binding domains"/>
    <property type="match status" value="1"/>
</dbReference>
<proteinExistence type="predicted"/>
<dbReference type="CDD" id="cd01392">
    <property type="entry name" value="HTH_LacI"/>
    <property type="match status" value="1"/>
</dbReference>
<evidence type="ECO:0000256" key="4">
    <source>
        <dbReference type="ARBA" id="ARBA00023163"/>
    </source>
</evidence>
<dbReference type="InterPro" id="IPR028082">
    <property type="entry name" value="Peripla_BP_I"/>
</dbReference>
<feature type="domain" description="HTH lacI-type" evidence="5">
    <location>
        <begin position="9"/>
        <end position="62"/>
    </location>
</feature>
<dbReference type="GO" id="GO:0003700">
    <property type="term" value="F:DNA-binding transcription factor activity"/>
    <property type="evidence" value="ECO:0007669"/>
    <property type="project" value="TreeGrafter"/>
</dbReference>
<evidence type="ECO:0000259" key="5">
    <source>
        <dbReference type="PROSITE" id="PS50932"/>
    </source>
</evidence>
<dbReference type="EMBL" id="JAENIL010000006">
    <property type="protein sequence ID" value="MBK1876105.1"/>
    <property type="molecule type" value="Genomic_DNA"/>
</dbReference>